<dbReference type="Gene3D" id="3.40.50.1820">
    <property type="entry name" value="alpha/beta hydrolase"/>
    <property type="match status" value="1"/>
</dbReference>
<feature type="compositionally biased region" description="Low complexity" evidence="1">
    <location>
        <begin position="426"/>
        <end position="439"/>
    </location>
</feature>
<organism evidence="3 4">
    <name type="scientific">Mycobacteroides chelonae</name>
    <name type="common">Mycobacterium chelonae</name>
    <dbReference type="NCBI Taxonomy" id="1774"/>
    <lineage>
        <taxon>Bacteria</taxon>
        <taxon>Bacillati</taxon>
        <taxon>Actinomycetota</taxon>
        <taxon>Actinomycetes</taxon>
        <taxon>Mycobacteriales</taxon>
        <taxon>Mycobacteriaceae</taxon>
        <taxon>Mycobacteroides</taxon>
    </lineage>
</organism>
<feature type="region of interest" description="Disordered" evidence="1">
    <location>
        <begin position="1"/>
        <end position="20"/>
    </location>
</feature>
<evidence type="ECO:0000259" key="2">
    <source>
        <dbReference type="Pfam" id="PF12697"/>
    </source>
</evidence>
<feature type="region of interest" description="Disordered" evidence="1">
    <location>
        <begin position="462"/>
        <end position="643"/>
    </location>
</feature>
<dbReference type="AlphaFoldDB" id="A0A1S1M536"/>
<dbReference type="SUPFAM" id="SSF53474">
    <property type="entry name" value="alpha/beta-Hydrolases"/>
    <property type="match status" value="1"/>
</dbReference>
<dbReference type="InterPro" id="IPR029058">
    <property type="entry name" value="AB_hydrolase_fold"/>
</dbReference>
<evidence type="ECO:0000313" key="3">
    <source>
        <dbReference type="EMBL" id="OHU78406.1"/>
    </source>
</evidence>
<feature type="compositionally biased region" description="Low complexity" evidence="1">
    <location>
        <begin position="384"/>
        <end position="395"/>
    </location>
</feature>
<keyword evidence="4" id="KW-1185">Reference proteome</keyword>
<feature type="region of interest" description="Disordered" evidence="1">
    <location>
        <begin position="373"/>
        <end position="439"/>
    </location>
</feature>
<dbReference type="PANTHER" id="PTHR37946:SF1">
    <property type="entry name" value="SLL1969 PROTEIN"/>
    <property type="match status" value="1"/>
</dbReference>
<dbReference type="GO" id="GO:0003824">
    <property type="term" value="F:catalytic activity"/>
    <property type="evidence" value="ECO:0007669"/>
    <property type="project" value="UniProtKB-ARBA"/>
</dbReference>
<gene>
    <name evidence="3" type="ORF">BKG84_08385</name>
</gene>
<feature type="compositionally biased region" description="Low complexity" evidence="1">
    <location>
        <begin position="534"/>
        <end position="611"/>
    </location>
</feature>
<dbReference type="RefSeq" id="WP_070951570.1">
    <property type="nucleotide sequence ID" value="NZ_CP050145.1"/>
</dbReference>
<dbReference type="InterPro" id="IPR000073">
    <property type="entry name" value="AB_hydrolase_1"/>
</dbReference>
<proteinExistence type="predicted"/>
<evidence type="ECO:0000313" key="4">
    <source>
        <dbReference type="Proteomes" id="UP000179441"/>
    </source>
</evidence>
<dbReference type="Pfam" id="PF12697">
    <property type="entry name" value="Abhydrolase_6"/>
    <property type="match status" value="1"/>
</dbReference>
<accession>A0A1S1M536</accession>
<feature type="domain" description="AB hydrolase-1" evidence="2">
    <location>
        <begin position="124"/>
        <end position="321"/>
    </location>
</feature>
<dbReference type="Proteomes" id="UP000179441">
    <property type="component" value="Unassembled WGS sequence"/>
</dbReference>
<reference evidence="3 4" key="1">
    <citation type="submission" date="2016-10" db="EMBL/GenBank/DDBJ databases">
        <title>Evaluation of Human, Veterinary and Environmental Mycobacterium chelonae Isolates by Core Genome Phylogenomic Analysis, Targeted Gene Comparison, and Anti-microbial Susceptibility Patterns: A Tale of Mistaken Identities.</title>
        <authorList>
            <person name="Fogelson S.B."/>
            <person name="Camus A.C."/>
            <person name="Lorenz W."/>
            <person name="Vasireddy R."/>
            <person name="Vasireddy S."/>
            <person name="Smith T."/>
            <person name="Brown-Elliott B.A."/>
            <person name="Wallace R.J.Jr."/>
            <person name="Hasan N.A."/>
            <person name="Reischl U."/>
            <person name="Sanchez S."/>
        </authorList>
    </citation>
    <scope>NUCLEOTIDE SEQUENCE [LARGE SCALE GENOMIC DNA]</scope>
    <source>
        <strain evidence="3 4">15518</strain>
    </source>
</reference>
<comment type="caution">
    <text evidence="3">The sequence shown here is derived from an EMBL/GenBank/DDBJ whole genome shotgun (WGS) entry which is preliminary data.</text>
</comment>
<sequence length="643" mass="65166">MPTASHRASSDLRNPSSHHPRARRLRVLLAAALVASLVVTDGTPTALRVRPGQPVAGPVTLTVESGFISLTSSSTPLESLTITRRATVSLNPGENGRGLDAVITSESLTSPSETGSPTPGSIPVVLVHGTAENQKYWDAMTTSLHDAGMTAFTFEYGQKGFQGLVGSIGQKIGLRGFGDVEVSTQQLADEVATVLDRTGAGKVDLVGHSQGGLLIKNFVAQDKSDRVANVVQLAPSTHGTTFSGLADFIGPVGNSVDINGWKPVKDVIYTAASTLAWPSLAQQTVGSRFLEKLDKLPDTKPGVDYLVVSTKDDVVATPYRAQFITATPGSTAVNIEVHSLPGVPQDGAVDHGLNTGDVISAVTNYLKSGQSAPRTADQVKANPGTTLTRDGGTTTVSEGGKVVATIDEQPGTAQQNPAKQSREPVGKSVTGTTVTTPSGATLEVAGRDVTLKRNGQSVSISEAHGVTVASTPAERAPSTKSSAPADHPAKADQKPSAPQPTGITPKIGIGANGVTERSGTTTGTKPAEHPTGGTATDSPSTKTSKTAKSPTDSATSGTATTGTGTGLHATNGTSTRTGSSSSLGGQQSSTPKATTSTSGSGPRSAAGSGDSKAGHSGAGSRPDSGDHKKSTDGPSHEHAAGNS</sequence>
<name>A0A1S1M536_MYCCH</name>
<dbReference type="EMBL" id="MLIS01000001">
    <property type="protein sequence ID" value="OHU78406.1"/>
    <property type="molecule type" value="Genomic_DNA"/>
</dbReference>
<dbReference type="PANTHER" id="PTHR37946">
    <property type="entry name" value="SLL1969 PROTEIN"/>
    <property type="match status" value="1"/>
</dbReference>
<feature type="compositionally biased region" description="Basic and acidic residues" evidence="1">
    <location>
        <begin position="623"/>
        <end position="643"/>
    </location>
</feature>
<feature type="compositionally biased region" description="Polar residues" evidence="1">
    <location>
        <begin position="515"/>
        <end position="524"/>
    </location>
</feature>
<evidence type="ECO:0000256" key="1">
    <source>
        <dbReference type="SAM" id="MobiDB-lite"/>
    </source>
</evidence>
<protein>
    <submittedName>
        <fullName evidence="3">Triacylglycerol lipase</fullName>
    </submittedName>
</protein>